<accession>A0AA41QV96</accession>
<proteinExistence type="predicted"/>
<organism evidence="2 3">
    <name type="scientific">Cryobacterium zhongshanensis</name>
    <dbReference type="NCBI Taxonomy" id="2928153"/>
    <lineage>
        <taxon>Bacteria</taxon>
        <taxon>Bacillati</taxon>
        <taxon>Actinomycetota</taxon>
        <taxon>Actinomycetes</taxon>
        <taxon>Micrococcales</taxon>
        <taxon>Microbacteriaceae</taxon>
        <taxon>Cryobacterium</taxon>
    </lineage>
</organism>
<gene>
    <name evidence="2" type="ORF">MQH31_06075</name>
</gene>
<keyword evidence="1" id="KW-0472">Membrane</keyword>
<dbReference type="RefSeq" id="WP_134532257.1">
    <property type="nucleotide sequence ID" value="NZ_JALGAR010000001.1"/>
</dbReference>
<feature type="transmembrane region" description="Helical" evidence="1">
    <location>
        <begin position="92"/>
        <end position="110"/>
    </location>
</feature>
<keyword evidence="3" id="KW-1185">Reference proteome</keyword>
<dbReference type="Proteomes" id="UP001165341">
    <property type="component" value="Unassembled WGS sequence"/>
</dbReference>
<keyword evidence="1" id="KW-1133">Transmembrane helix</keyword>
<feature type="transmembrane region" description="Helical" evidence="1">
    <location>
        <begin position="21"/>
        <end position="42"/>
    </location>
</feature>
<evidence type="ECO:0000313" key="2">
    <source>
        <dbReference type="EMBL" id="MCI4657379.1"/>
    </source>
</evidence>
<sequence>MTSLPEKLAEISRSAGVRSAYGDPVLVDGITIVPVALVYYGFGGGEGESAEGAGSGGFGGPGHGAGGGGGGVSIPVGAYVKAEGTVRFEPNVISLLAVGIPFVWVVGKTLSHVIRALKK</sequence>
<dbReference type="AlphaFoldDB" id="A0AA41QV96"/>
<dbReference type="EMBL" id="JALGAR010000001">
    <property type="protein sequence ID" value="MCI4657379.1"/>
    <property type="molecule type" value="Genomic_DNA"/>
</dbReference>
<protein>
    <recommendedName>
        <fullName evidence="4">Sporulation protein YtfJ</fullName>
    </recommendedName>
</protein>
<keyword evidence="1" id="KW-0812">Transmembrane</keyword>
<evidence type="ECO:0008006" key="4">
    <source>
        <dbReference type="Google" id="ProtNLM"/>
    </source>
</evidence>
<evidence type="ECO:0000313" key="3">
    <source>
        <dbReference type="Proteomes" id="UP001165341"/>
    </source>
</evidence>
<name>A0AA41QV96_9MICO</name>
<comment type="caution">
    <text evidence="2">The sequence shown here is derived from an EMBL/GenBank/DDBJ whole genome shotgun (WGS) entry which is preliminary data.</text>
</comment>
<reference evidence="2" key="1">
    <citation type="submission" date="2022-03" db="EMBL/GenBank/DDBJ databases">
        <title>Cryobacterium sp. nov. strain ZS14-85, isolated from Antarctic soil.</title>
        <authorList>
            <person name="Li J."/>
            <person name="Niu G."/>
        </authorList>
    </citation>
    <scope>NUCLEOTIDE SEQUENCE</scope>
    <source>
        <strain evidence="2">ZS14-85</strain>
    </source>
</reference>
<evidence type="ECO:0000256" key="1">
    <source>
        <dbReference type="SAM" id="Phobius"/>
    </source>
</evidence>